<evidence type="ECO:0000313" key="2">
    <source>
        <dbReference type="Proteomes" id="UP000319852"/>
    </source>
</evidence>
<organism evidence="1 2">
    <name type="scientific">Adhaeretor mobilis</name>
    <dbReference type="NCBI Taxonomy" id="1930276"/>
    <lineage>
        <taxon>Bacteria</taxon>
        <taxon>Pseudomonadati</taxon>
        <taxon>Planctomycetota</taxon>
        <taxon>Planctomycetia</taxon>
        <taxon>Pirellulales</taxon>
        <taxon>Lacipirellulaceae</taxon>
        <taxon>Adhaeretor</taxon>
    </lineage>
</organism>
<sequence length="52" mass="6040">MTNKLGLGKIASTIHPYPTQAEAIRKLGDQYNRTRLTPLVKSMFHKWLAWTR</sequence>
<protein>
    <submittedName>
        <fullName evidence="1">Mercuric reductase</fullName>
    </submittedName>
</protein>
<evidence type="ECO:0000313" key="1">
    <source>
        <dbReference type="EMBL" id="QDT00732.1"/>
    </source>
</evidence>
<dbReference type="RefSeq" id="WP_145062421.1">
    <property type="nucleotide sequence ID" value="NZ_CP036263.1"/>
</dbReference>
<dbReference type="AlphaFoldDB" id="A0A517N0R7"/>
<dbReference type="EMBL" id="CP036263">
    <property type="protein sequence ID" value="QDT00732.1"/>
    <property type="molecule type" value="Genomic_DNA"/>
</dbReference>
<dbReference type="KEGG" id="amob:HG15A2_40720"/>
<proteinExistence type="predicted"/>
<reference evidence="1 2" key="1">
    <citation type="submission" date="2019-02" db="EMBL/GenBank/DDBJ databases">
        <title>Deep-cultivation of Planctomycetes and their phenomic and genomic characterization uncovers novel biology.</title>
        <authorList>
            <person name="Wiegand S."/>
            <person name="Jogler M."/>
            <person name="Boedeker C."/>
            <person name="Pinto D."/>
            <person name="Vollmers J."/>
            <person name="Rivas-Marin E."/>
            <person name="Kohn T."/>
            <person name="Peeters S.H."/>
            <person name="Heuer A."/>
            <person name="Rast P."/>
            <person name="Oberbeckmann S."/>
            <person name="Bunk B."/>
            <person name="Jeske O."/>
            <person name="Meyerdierks A."/>
            <person name="Storesund J.E."/>
            <person name="Kallscheuer N."/>
            <person name="Luecker S."/>
            <person name="Lage O.M."/>
            <person name="Pohl T."/>
            <person name="Merkel B.J."/>
            <person name="Hornburger P."/>
            <person name="Mueller R.-W."/>
            <person name="Bruemmer F."/>
            <person name="Labrenz M."/>
            <person name="Spormann A.M."/>
            <person name="Op den Camp H."/>
            <person name="Overmann J."/>
            <person name="Amann R."/>
            <person name="Jetten M.S.M."/>
            <person name="Mascher T."/>
            <person name="Medema M.H."/>
            <person name="Devos D.P."/>
            <person name="Kaster A.-K."/>
            <person name="Ovreas L."/>
            <person name="Rohde M."/>
            <person name="Galperin M.Y."/>
            <person name="Jogler C."/>
        </authorList>
    </citation>
    <scope>NUCLEOTIDE SEQUENCE [LARGE SCALE GENOMIC DNA]</scope>
    <source>
        <strain evidence="1 2">HG15A2</strain>
    </source>
</reference>
<keyword evidence="2" id="KW-1185">Reference proteome</keyword>
<name>A0A517N0R7_9BACT</name>
<accession>A0A517N0R7</accession>
<gene>
    <name evidence="1" type="ORF">HG15A2_40720</name>
</gene>
<dbReference type="Proteomes" id="UP000319852">
    <property type="component" value="Chromosome"/>
</dbReference>